<dbReference type="Gene3D" id="1.10.238.10">
    <property type="entry name" value="EF-hand"/>
    <property type="match status" value="1"/>
</dbReference>
<dbReference type="SUPFAM" id="SSF47473">
    <property type="entry name" value="EF-hand"/>
    <property type="match status" value="1"/>
</dbReference>
<proteinExistence type="predicted"/>
<reference evidence="1" key="2">
    <citation type="submission" date="2020-11" db="EMBL/GenBank/DDBJ databases">
        <authorList>
            <person name="McCartney M.A."/>
            <person name="Auch B."/>
            <person name="Kono T."/>
            <person name="Mallez S."/>
            <person name="Becker A."/>
            <person name="Gohl D.M."/>
            <person name="Silverstein K.A.T."/>
            <person name="Koren S."/>
            <person name="Bechman K.B."/>
            <person name="Herman A."/>
            <person name="Abrahante J.E."/>
            <person name="Garbe J."/>
        </authorList>
    </citation>
    <scope>NUCLEOTIDE SEQUENCE</scope>
    <source>
        <strain evidence="1">Duluth1</strain>
        <tissue evidence="1">Whole animal</tissue>
    </source>
</reference>
<reference evidence="1" key="1">
    <citation type="journal article" date="2019" name="bioRxiv">
        <title>The Genome of the Zebra Mussel, Dreissena polymorpha: A Resource for Invasive Species Research.</title>
        <authorList>
            <person name="McCartney M.A."/>
            <person name="Auch B."/>
            <person name="Kono T."/>
            <person name="Mallez S."/>
            <person name="Zhang Y."/>
            <person name="Obille A."/>
            <person name="Becker A."/>
            <person name="Abrahante J.E."/>
            <person name="Garbe J."/>
            <person name="Badalamenti J.P."/>
            <person name="Herman A."/>
            <person name="Mangelson H."/>
            <person name="Liachko I."/>
            <person name="Sullivan S."/>
            <person name="Sone E.D."/>
            <person name="Koren S."/>
            <person name="Silverstein K.A.T."/>
            <person name="Beckman K.B."/>
            <person name="Gohl D.M."/>
        </authorList>
    </citation>
    <scope>NUCLEOTIDE SEQUENCE</scope>
    <source>
        <strain evidence="1">Duluth1</strain>
        <tissue evidence="1">Whole animal</tissue>
    </source>
</reference>
<dbReference type="InterPro" id="IPR011992">
    <property type="entry name" value="EF-hand-dom_pair"/>
</dbReference>
<accession>A0A9D4FNZ0</accession>
<dbReference type="EMBL" id="JAIWYP010000007">
    <property type="protein sequence ID" value="KAH3801496.1"/>
    <property type="molecule type" value="Genomic_DNA"/>
</dbReference>
<sequence length="78" mass="9044">MYNVEKKSPKVFLQKTYNTRAGDGAVTRDEFVDGWVALTKQTRAEANAYFHVGDLNHDKVIDQKDHDMMYTVFDQNVM</sequence>
<name>A0A9D4FNZ0_DREPO</name>
<organism evidence="1 2">
    <name type="scientific">Dreissena polymorpha</name>
    <name type="common">Zebra mussel</name>
    <name type="synonym">Mytilus polymorpha</name>
    <dbReference type="NCBI Taxonomy" id="45954"/>
    <lineage>
        <taxon>Eukaryota</taxon>
        <taxon>Metazoa</taxon>
        <taxon>Spiralia</taxon>
        <taxon>Lophotrochozoa</taxon>
        <taxon>Mollusca</taxon>
        <taxon>Bivalvia</taxon>
        <taxon>Autobranchia</taxon>
        <taxon>Heteroconchia</taxon>
        <taxon>Euheterodonta</taxon>
        <taxon>Imparidentia</taxon>
        <taxon>Neoheterodontei</taxon>
        <taxon>Myida</taxon>
        <taxon>Dreissenoidea</taxon>
        <taxon>Dreissenidae</taxon>
        <taxon>Dreissena</taxon>
    </lineage>
</organism>
<keyword evidence="2" id="KW-1185">Reference proteome</keyword>
<comment type="caution">
    <text evidence="1">The sequence shown here is derived from an EMBL/GenBank/DDBJ whole genome shotgun (WGS) entry which is preliminary data.</text>
</comment>
<evidence type="ECO:0000313" key="2">
    <source>
        <dbReference type="Proteomes" id="UP000828390"/>
    </source>
</evidence>
<dbReference type="AlphaFoldDB" id="A0A9D4FNZ0"/>
<protein>
    <submittedName>
        <fullName evidence="1">Uncharacterized protein</fullName>
    </submittedName>
</protein>
<evidence type="ECO:0000313" key="1">
    <source>
        <dbReference type="EMBL" id="KAH3801496.1"/>
    </source>
</evidence>
<dbReference type="Proteomes" id="UP000828390">
    <property type="component" value="Unassembled WGS sequence"/>
</dbReference>
<gene>
    <name evidence="1" type="ORF">DPMN_155148</name>
</gene>